<protein>
    <submittedName>
        <fullName evidence="6">RpiR family transcriptional regulator</fullName>
    </submittedName>
</protein>
<dbReference type="Pfam" id="PF01380">
    <property type="entry name" value="SIS"/>
    <property type="match status" value="1"/>
</dbReference>
<dbReference type="GO" id="GO:1901135">
    <property type="term" value="P:carbohydrate derivative metabolic process"/>
    <property type="evidence" value="ECO:0007669"/>
    <property type="project" value="InterPro"/>
</dbReference>
<dbReference type="InterPro" id="IPR001347">
    <property type="entry name" value="SIS_dom"/>
</dbReference>
<keyword evidence="3" id="KW-0804">Transcription</keyword>
<proteinExistence type="predicted"/>
<dbReference type="InterPro" id="IPR009057">
    <property type="entry name" value="Homeodomain-like_sf"/>
</dbReference>
<evidence type="ECO:0000313" key="7">
    <source>
        <dbReference type="Proteomes" id="UP000295765"/>
    </source>
</evidence>
<evidence type="ECO:0000256" key="3">
    <source>
        <dbReference type="ARBA" id="ARBA00023163"/>
    </source>
</evidence>
<keyword evidence="1" id="KW-0805">Transcription regulation</keyword>
<dbReference type="GO" id="GO:0003677">
    <property type="term" value="F:DNA binding"/>
    <property type="evidence" value="ECO:0007669"/>
    <property type="project" value="UniProtKB-KW"/>
</dbReference>
<accession>A0A4R2L344</accession>
<dbReference type="GO" id="GO:0097367">
    <property type="term" value="F:carbohydrate derivative binding"/>
    <property type="evidence" value="ECO:0007669"/>
    <property type="project" value="InterPro"/>
</dbReference>
<keyword evidence="2" id="KW-0238">DNA-binding</keyword>
<dbReference type="OrthoDB" id="9814005at2"/>
<feature type="domain" description="HTH rpiR-type" evidence="4">
    <location>
        <begin position="11"/>
        <end position="87"/>
    </location>
</feature>
<dbReference type="AlphaFoldDB" id="A0A4R2L344"/>
<dbReference type="SUPFAM" id="SSF46689">
    <property type="entry name" value="Homeodomain-like"/>
    <property type="match status" value="1"/>
</dbReference>
<dbReference type="GO" id="GO:0003700">
    <property type="term" value="F:DNA-binding transcription factor activity"/>
    <property type="evidence" value="ECO:0007669"/>
    <property type="project" value="InterPro"/>
</dbReference>
<dbReference type="InterPro" id="IPR047640">
    <property type="entry name" value="RpiR-like"/>
</dbReference>
<evidence type="ECO:0000256" key="1">
    <source>
        <dbReference type="ARBA" id="ARBA00023015"/>
    </source>
</evidence>
<dbReference type="InterPro" id="IPR036388">
    <property type="entry name" value="WH-like_DNA-bd_sf"/>
</dbReference>
<dbReference type="PANTHER" id="PTHR30514">
    <property type="entry name" value="GLUCOKINASE"/>
    <property type="match status" value="1"/>
</dbReference>
<gene>
    <name evidence="6" type="ORF">EV699_11833</name>
</gene>
<dbReference type="PANTHER" id="PTHR30514:SF20">
    <property type="entry name" value="TRANSCRIPTIONAL REGULATOR"/>
    <property type="match status" value="1"/>
</dbReference>
<reference evidence="6 7" key="1">
    <citation type="submission" date="2019-03" db="EMBL/GenBank/DDBJ databases">
        <title>Genomic Encyclopedia of Type Strains, Phase IV (KMG-IV): sequencing the most valuable type-strain genomes for metagenomic binning, comparative biology and taxonomic classification.</title>
        <authorList>
            <person name="Goeker M."/>
        </authorList>
    </citation>
    <scope>NUCLEOTIDE SEQUENCE [LARGE SCALE GENOMIC DNA]</scope>
    <source>
        <strain evidence="6 7">DSM 25287</strain>
    </source>
</reference>
<keyword evidence="7" id="KW-1185">Reference proteome</keyword>
<dbReference type="SUPFAM" id="SSF53697">
    <property type="entry name" value="SIS domain"/>
    <property type="match status" value="1"/>
</dbReference>
<evidence type="ECO:0000259" key="5">
    <source>
        <dbReference type="PROSITE" id="PS51464"/>
    </source>
</evidence>
<sequence length="280" mass="30279">MNETAAPLTLDALRTEITTRYEALSKRLKQIARFALDHPNEMALETVATIATRAEVQPSALIRFAQAFGYSGFSDMQRVFQAHLLESAPSYQARFRAFREQDGAASQSTPERVLREFAAAGVVALEQMQRDPPVPALERAVALLAQARLIHVIGQRRSAPVAVYLAYALNRILRPARLIDGSGGMLFDQLGSLGPDDALIAISFTPYAPDTVEVAERAAAKGVPIVSLTDSPVSPIARLADVWFEIRDAEVHGFRSLTASLCLAQSLAVATGLHLEQSGG</sequence>
<evidence type="ECO:0000313" key="6">
    <source>
        <dbReference type="EMBL" id="TCO79647.1"/>
    </source>
</evidence>
<dbReference type="EMBL" id="SLWY01000018">
    <property type="protein sequence ID" value="TCO79647.1"/>
    <property type="molecule type" value="Genomic_DNA"/>
</dbReference>
<dbReference type="CDD" id="cd05013">
    <property type="entry name" value="SIS_RpiR"/>
    <property type="match status" value="1"/>
</dbReference>
<dbReference type="Proteomes" id="UP000295765">
    <property type="component" value="Unassembled WGS sequence"/>
</dbReference>
<dbReference type="Gene3D" id="3.40.50.10490">
    <property type="entry name" value="Glucose-6-phosphate isomerase like protein, domain 1"/>
    <property type="match status" value="1"/>
</dbReference>
<dbReference type="Gene3D" id="1.10.10.10">
    <property type="entry name" value="Winged helix-like DNA-binding domain superfamily/Winged helix DNA-binding domain"/>
    <property type="match status" value="1"/>
</dbReference>
<comment type="caution">
    <text evidence="6">The sequence shown here is derived from an EMBL/GenBank/DDBJ whole genome shotgun (WGS) entry which is preliminary data.</text>
</comment>
<dbReference type="InterPro" id="IPR000281">
    <property type="entry name" value="HTH_RpiR"/>
</dbReference>
<evidence type="ECO:0000259" key="4">
    <source>
        <dbReference type="PROSITE" id="PS51071"/>
    </source>
</evidence>
<feature type="domain" description="SIS" evidence="5">
    <location>
        <begin position="140"/>
        <end position="275"/>
    </location>
</feature>
<dbReference type="RefSeq" id="WP_132544507.1">
    <property type="nucleotide sequence ID" value="NZ_SLWY01000018.1"/>
</dbReference>
<organism evidence="6 7">
    <name type="scientific">Plasticicumulans lactativorans</name>
    <dbReference type="NCBI Taxonomy" id="1133106"/>
    <lineage>
        <taxon>Bacteria</taxon>
        <taxon>Pseudomonadati</taxon>
        <taxon>Pseudomonadota</taxon>
        <taxon>Gammaproteobacteria</taxon>
        <taxon>Candidatus Competibacteraceae</taxon>
        <taxon>Plasticicumulans</taxon>
    </lineage>
</organism>
<evidence type="ECO:0000256" key="2">
    <source>
        <dbReference type="ARBA" id="ARBA00023125"/>
    </source>
</evidence>
<name>A0A4R2L344_9GAMM</name>
<dbReference type="PROSITE" id="PS51071">
    <property type="entry name" value="HTH_RPIR"/>
    <property type="match status" value="1"/>
</dbReference>
<dbReference type="Pfam" id="PF01418">
    <property type="entry name" value="HTH_6"/>
    <property type="match status" value="1"/>
</dbReference>
<dbReference type="InterPro" id="IPR035472">
    <property type="entry name" value="RpiR-like_SIS"/>
</dbReference>
<dbReference type="PROSITE" id="PS51464">
    <property type="entry name" value="SIS"/>
    <property type="match status" value="1"/>
</dbReference>
<dbReference type="InterPro" id="IPR046348">
    <property type="entry name" value="SIS_dom_sf"/>
</dbReference>